<keyword evidence="3" id="KW-0675">Receptor</keyword>
<evidence type="ECO:0000313" key="4">
    <source>
        <dbReference type="Proteomes" id="UP000735302"/>
    </source>
</evidence>
<dbReference type="Proteomes" id="UP000735302">
    <property type="component" value="Unassembled WGS sequence"/>
</dbReference>
<dbReference type="SMART" id="SM00034">
    <property type="entry name" value="CLECT"/>
    <property type="match status" value="1"/>
</dbReference>
<feature type="signal peptide" evidence="1">
    <location>
        <begin position="1"/>
        <end position="20"/>
    </location>
</feature>
<dbReference type="InterPro" id="IPR016187">
    <property type="entry name" value="CTDL_fold"/>
</dbReference>
<sequence>MWAWKISFHFFIVCVSLVYANVGAHIDWENCTDAADWCAARFEKFPRFCVEKVSNYDKLDCIYTCGLCKQDATPKCVISLGESPAESIEISRGMVITEKCGIGYRSLACGNPMRGCTASGTLTVSAFNCREICPGWIHNPVNQRYYKRFYTQKNYTDAQRDCEAQDAILVTIHDENEQRFVEEKLLKCHGHTKYPFDNELWMGLNISWKGGQHYDNWVDGFNASYVNFAVGQPDNFWHREKCSTMLRNGFWNDYRCYMRLDYICKKPASKCV</sequence>
<proteinExistence type="predicted"/>
<dbReference type="CDD" id="cd00037">
    <property type="entry name" value="CLECT"/>
    <property type="match status" value="1"/>
</dbReference>
<dbReference type="Pfam" id="PF00059">
    <property type="entry name" value="Lectin_C"/>
    <property type="match status" value="1"/>
</dbReference>
<dbReference type="InterPro" id="IPR050111">
    <property type="entry name" value="C-type_lectin/snaclec_domain"/>
</dbReference>
<dbReference type="AlphaFoldDB" id="A0AAV4A8C0"/>
<dbReference type="SUPFAM" id="SSF56436">
    <property type="entry name" value="C-type lectin-like"/>
    <property type="match status" value="1"/>
</dbReference>
<gene>
    <name evidence="3" type="ORF">PoB_003092500</name>
</gene>
<feature type="chain" id="PRO_5043371577" evidence="1">
    <location>
        <begin position="21"/>
        <end position="272"/>
    </location>
</feature>
<dbReference type="PROSITE" id="PS50041">
    <property type="entry name" value="C_TYPE_LECTIN_2"/>
    <property type="match status" value="1"/>
</dbReference>
<dbReference type="Gene3D" id="3.10.100.10">
    <property type="entry name" value="Mannose-Binding Protein A, subunit A"/>
    <property type="match status" value="1"/>
</dbReference>
<dbReference type="InterPro" id="IPR001304">
    <property type="entry name" value="C-type_lectin-like"/>
</dbReference>
<keyword evidence="4" id="KW-1185">Reference proteome</keyword>
<dbReference type="PANTHER" id="PTHR22803">
    <property type="entry name" value="MANNOSE, PHOSPHOLIPASE, LECTIN RECEPTOR RELATED"/>
    <property type="match status" value="1"/>
</dbReference>
<reference evidence="3 4" key="1">
    <citation type="journal article" date="2021" name="Elife">
        <title>Chloroplast acquisition without the gene transfer in kleptoplastic sea slugs, Plakobranchus ocellatus.</title>
        <authorList>
            <person name="Maeda T."/>
            <person name="Takahashi S."/>
            <person name="Yoshida T."/>
            <person name="Shimamura S."/>
            <person name="Takaki Y."/>
            <person name="Nagai Y."/>
            <person name="Toyoda A."/>
            <person name="Suzuki Y."/>
            <person name="Arimoto A."/>
            <person name="Ishii H."/>
            <person name="Satoh N."/>
            <person name="Nishiyama T."/>
            <person name="Hasebe M."/>
            <person name="Maruyama T."/>
            <person name="Minagawa J."/>
            <person name="Obokata J."/>
            <person name="Shigenobu S."/>
        </authorList>
    </citation>
    <scope>NUCLEOTIDE SEQUENCE [LARGE SCALE GENOMIC DNA]</scope>
</reference>
<accession>A0AAV4A8C0</accession>
<evidence type="ECO:0000259" key="2">
    <source>
        <dbReference type="PROSITE" id="PS50041"/>
    </source>
</evidence>
<keyword evidence="1" id="KW-0732">Signal</keyword>
<evidence type="ECO:0000256" key="1">
    <source>
        <dbReference type="SAM" id="SignalP"/>
    </source>
</evidence>
<name>A0AAV4A8C0_9GAST</name>
<evidence type="ECO:0000313" key="3">
    <source>
        <dbReference type="EMBL" id="GFO04420.1"/>
    </source>
</evidence>
<comment type="caution">
    <text evidence="3">The sequence shown here is derived from an EMBL/GenBank/DDBJ whole genome shotgun (WGS) entry which is preliminary data.</text>
</comment>
<organism evidence="3 4">
    <name type="scientific">Plakobranchus ocellatus</name>
    <dbReference type="NCBI Taxonomy" id="259542"/>
    <lineage>
        <taxon>Eukaryota</taxon>
        <taxon>Metazoa</taxon>
        <taxon>Spiralia</taxon>
        <taxon>Lophotrochozoa</taxon>
        <taxon>Mollusca</taxon>
        <taxon>Gastropoda</taxon>
        <taxon>Heterobranchia</taxon>
        <taxon>Euthyneura</taxon>
        <taxon>Panpulmonata</taxon>
        <taxon>Sacoglossa</taxon>
        <taxon>Placobranchoidea</taxon>
        <taxon>Plakobranchidae</taxon>
        <taxon>Plakobranchus</taxon>
    </lineage>
</organism>
<protein>
    <submittedName>
        <fullName evidence="3">Macrophage mannose receptor 1</fullName>
    </submittedName>
</protein>
<feature type="domain" description="C-type lectin" evidence="2">
    <location>
        <begin position="141"/>
        <end position="265"/>
    </location>
</feature>
<dbReference type="EMBL" id="BLXT01003739">
    <property type="protein sequence ID" value="GFO04420.1"/>
    <property type="molecule type" value="Genomic_DNA"/>
</dbReference>
<dbReference type="InterPro" id="IPR016186">
    <property type="entry name" value="C-type_lectin-like/link_sf"/>
</dbReference>